<dbReference type="InterPro" id="IPR000337">
    <property type="entry name" value="GPCR_3"/>
</dbReference>
<evidence type="ECO:0000256" key="9">
    <source>
        <dbReference type="ARBA" id="ARBA00023170"/>
    </source>
</evidence>
<dbReference type="EMBL" id="CP097507">
    <property type="protein sequence ID" value="URE02651.1"/>
    <property type="molecule type" value="Genomic_DNA"/>
</dbReference>
<dbReference type="FunFam" id="1.10.287.70:FF:000037">
    <property type="entry name" value="Glutamate receptor"/>
    <property type="match status" value="2"/>
</dbReference>
<feature type="transmembrane region" description="Helical" evidence="14">
    <location>
        <begin position="652"/>
        <end position="674"/>
    </location>
</feature>
<dbReference type="GO" id="GO:1901701">
    <property type="term" value="P:cellular response to oxygen-containing compound"/>
    <property type="evidence" value="ECO:0007669"/>
    <property type="project" value="UniProtKB-ARBA"/>
</dbReference>
<evidence type="ECO:0000256" key="10">
    <source>
        <dbReference type="ARBA" id="ARBA00023180"/>
    </source>
</evidence>
<evidence type="ECO:0000256" key="1">
    <source>
        <dbReference type="ARBA" id="ARBA00004141"/>
    </source>
</evidence>
<name>A0A9E7FUQ4_9LILI</name>
<dbReference type="GO" id="GO:0004930">
    <property type="term" value="F:G protein-coupled receptor activity"/>
    <property type="evidence" value="ECO:0007669"/>
    <property type="project" value="InterPro"/>
</dbReference>
<keyword evidence="11" id="KW-1071">Ligand-gated ion channel</keyword>
<feature type="transmembrane region" description="Helical" evidence="14">
    <location>
        <begin position="1639"/>
        <end position="1665"/>
    </location>
</feature>
<dbReference type="OrthoDB" id="5984008at2759"/>
<dbReference type="CDD" id="cd19990">
    <property type="entry name" value="PBP1_GABAb_receptor_plant"/>
    <property type="match status" value="2"/>
</dbReference>
<evidence type="ECO:0000259" key="15">
    <source>
        <dbReference type="SMART" id="SM00079"/>
    </source>
</evidence>
<keyword evidence="7" id="KW-0406">Ion transport</keyword>
<protein>
    <recommendedName>
        <fullName evidence="15">Ionotropic glutamate receptor C-terminal domain-containing protein</fullName>
    </recommendedName>
</protein>
<organism evidence="16 17">
    <name type="scientific">Musa troglodytarum</name>
    <name type="common">fe'i banana</name>
    <dbReference type="NCBI Taxonomy" id="320322"/>
    <lineage>
        <taxon>Eukaryota</taxon>
        <taxon>Viridiplantae</taxon>
        <taxon>Streptophyta</taxon>
        <taxon>Embryophyta</taxon>
        <taxon>Tracheophyta</taxon>
        <taxon>Spermatophyta</taxon>
        <taxon>Magnoliopsida</taxon>
        <taxon>Liliopsida</taxon>
        <taxon>Zingiberales</taxon>
        <taxon>Musaceae</taxon>
        <taxon>Musa</taxon>
    </lineage>
</organism>
<dbReference type="Proteomes" id="UP001055439">
    <property type="component" value="Chromosome 5"/>
</dbReference>
<dbReference type="PRINTS" id="PR00248">
    <property type="entry name" value="GPCRMGR"/>
</dbReference>
<keyword evidence="6 14" id="KW-1133">Transmembrane helix</keyword>
<comment type="subcellular location">
    <subcellularLocation>
        <location evidence="1">Membrane</location>
        <topology evidence="1">Multi-pass membrane protein</topology>
    </subcellularLocation>
</comment>
<dbReference type="Gene3D" id="1.10.287.70">
    <property type="match status" value="2"/>
</dbReference>
<evidence type="ECO:0000256" key="5">
    <source>
        <dbReference type="ARBA" id="ARBA00022729"/>
    </source>
</evidence>
<dbReference type="GO" id="GO:0016020">
    <property type="term" value="C:membrane"/>
    <property type="evidence" value="ECO:0007669"/>
    <property type="project" value="UniProtKB-SubCell"/>
</dbReference>
<keyword evidence="4 14" id="KW-0812">Transmembrane</keyword>
<dbReference type="InterPro" id="IPR001828">
    <property type="entry name" value="ANF_lig-bd_rcpt"/>
</dbReference>
<feature type="region of interest" description="Disordered" evidence="13">
    <location>
        <begin position="1899"/>
        <end position="1922"/>
    </location>
</feature>
<evidence type="ECO:0000256" key="7">
    <source>
        <dbReference type="ARBA" id="ARBA00023065"/>
    </source>
</evidence>
<dbReference type="FunFam" id="3.40.190.10:FF:000175">
    <property type="entry name" value="Glutamate receptor"/>
    <property type="match status" value="2"/>
</dbReference>
<evidence type="ECO:0000256" key="13">
    <source>
        <dbReference type="SAM" id="MobiDB-lite"/>
    </source>
</evidence>
<dbReference type="FunFam" id="3.40.190.10:FF:000054">
    <property type="entry name" value="Glutamate receptor"/>
    <property type="match status" value="2"/>
</dbReference>
<evidence type="ECO:0000313" key="16">
    <source>
        <dbReference type="EMBL" id="URE02651.1"/>
    </source>
</evidence>
<evidence type="ECO:0000256" key="11">
    <source>
        <dbReference type="ARBA" id="ARBA00023286"/>
    </source>
</evidence>
<gene>
    <name evidence="16" type="ORF">MUK42_22637</name>
</gene>
<reference evidence="16" key="1">
    <citation type="submission" date="2022-05" db="EMBL/GenBank/DDBJ databases">
        <title>The Musa troglodytarum L. genome provides insights into the mechanism of non-climacteric behaviour and enrichment of carotenoids.</title>
        <authorList>
            <person name="Wang J."/>
        </authorList>
    </citation>
    <scope>NUCLEOTIDE SEQUENCE</scope>
    <source>
        <tissue evidence="16">Leaf</tissue>
    </source>
</reference>
<comment type="similarity">
    <text evidence="2">Belongs to the glutamate-gated ion channel (TC 1.A.10.1) family.</text>
</comment>
<keyword evidence="12" id="KW-0407">Ion channel</keyword>
<dbReference type="FunFam" id="3.40.50.2300:FF:000081">
    <property type="entry name" value="Glutamate receptor"/>
    <property type="match status" value="2"/>
</dbReference>
<dbReference type="GO" id="GO:0015276">
    <property type="term" value="F:ligand-gated monoatomic ion channel activity"/>
    <property type="evidence" value="ECO:0007669"/>
    <property type="project" value="InterPro"/>
</dbReference>
<evidence type="ECO:0000313" key="17">
    <source>
        <dbReference type="Proteomes" id="UP001055439"/>
    </source>
</evidence>
<evidence type="ECO:0000256" key="6">
    <source>
        <dbReference type="ARBA" id="ARBA00022989"/>
    </source>
</evidence>
<dbReference type="Gene3D" id="3.40.190.10">
    <property type="entry name" value="Periplasmic binding protein-like II"/>
    <property type="match status" value="5"/>
</dbReference>
<dbReference type="Pfam" id="PF01094">
    <property type="entry name" value="ANF_receptor"/>
    <property type="match status" value="2"/>
</dbReference>
<keyword evidence="9" id="KW-0675">Receptor</keyword>
<dbReference type="InterPro" id="IPR001320">
    <property type="entry name" value="Iontro_rcpt_C"/>
</dbReference>
<proteinExistence type="inferred from homology"/>
<evidence type="ECO:0000256" key="3">
    <source>
        <dbReference type="ARBA" id="ARBA00022448"/>
    </source>
</evidence>
<dbReference type="InterPro" id="IPR028082">
    <property type="entry name" value="Peripla_BP_I"/>
</dbReference>
<feature type="transmembrane region" description="Helical" evidence="14">
    <location>
        <begin position="585"/>
        <end position="606"/>
    </location>
</feature>
<keyword evidence="3" id="KW-0813">Transport</keyword>
<dbReference type="InterPro" id="IPR019594">
    <property type="entry name" value="Glu/Gly-bd"/>
</dbReference>
<dbReference type="CDD" id="cd13686">
    <property type="entry name" value="GluR_Plant"/>
    <property type="match status" value="2"/>
</dbReference>
<keyword evidence="17" id="KW-1185">Reference proteome</keyword>
<dbReference type="PANTHER" id="PTHR18966">
    <property type="entry name" value="IONOTROPIC GLUTAMATE RECEPTOR"/>
    <property type="match status" value="1"/>
</dbReference>
<feature type="transmembrane region" description="Helical" evidence="14">
    <location>
        <begin position="1577"/>
        <end position="1597"/>
    </location>
</feature>
<dbReference type="InterPro" id="IPR044440">
    <property type="entry name" value="GABAb_receptor_plant_PBP1"/>
</dbReference>
<evidence type="ECO:0000256" key="8">
    <source>
        <dbReference type="ARBA" id="ARBA00023136"/>
    </source>
</evidence>
<evidence type="ECO:0000256" key="12">
    <source>
        <dbReference type="ARBA" id="ARBA00023303"/>
    </source>
</evidence>
<feature type="domain" description="Ionotropic glutamate receptor C-terminal" evidence="15">
    <location>
        <begin position="465"/>
        <end position="808"/>
    </location>
</feature>
<evidence type="ECO:0000256" key="14">
    <source>
        <dbReference type="SAM" id="Phobius"/>
    </source>
</evidence>
<dbReference type="Pfam" id="PF10613">
    <property type="entry name" value="Lig_chan-Glu_bd"/>
    <property type="match status" value="2"/>
</dbReference>
<sequence length="1922" mass="211435">MGCGGVLWFLLVLATGFGVFAGAVRPAVVSIGAVLTYDSVIGRVAKVAIEAAVADVNANASVLGGTRLNLVMRDANCNVFLGSAAALSVLEHDAIALIGPQSSAIAHMISSISGGLQIPLVSFAATDPTLSSSQFPLFVRMAHCDSYQMAAMADLIEYFGWRQVIAIYVDDDYGRNGIYYLDDELAENMSKMYKIALPVKATRNKIIDLLQKSKTLGPRVYVVHATPDSGLNIFSVAEQLHMMTDEYVWLTTDWLSTVLDTSQSAASNSISYLQGVVSFRQHIPRSNQKEAFVSRWGELQKEGLVSLNLSTYGFFAYDTVWATAYAINDFLNEYENITFSSNSYLQSIKGKMQLGMLKTFDGGNLLIKKLLLLNFTGLSGQIQFDGDKNLISRMYEIVNVRGSVTNRVGYWSNHSGLSISLPENLLIKRPKNLSLNQVLGRITWPGGKTETPRGWVVASNERPLRIAVPNRASYLEFVRVTNGGDMENVSGYCIDVFKEIIKLIPYEVPYKFVPIGNGQTNPNYDELVNMVVQHVVDAAIGDIAIVTSRSRNSDFTQPYICTGLVILAPIRSIKSSAWVFLRPFTVGMWCVTGAFFFVIGVVIWLLEHRVNSDFRGSPTRQCITMCLFSFSTPFQSQQEEILSTLGRFVMMVWLFLLMVITSSYTASLTSFLTVQQLSSPIKGIDSLIASNEPIGYQEGSFARSYLVDGLNVRPSRLVSLGSPEAYKEALERGPKNGGVAAIVDELPYVELFVAKTSGFGIIGQSFTRNGWGFAFPRDSPLAIDMSTAMLKLSENGELQRIHKKWFCNASCIVTSGINSEPSQLHFSSFWGLFLFIRFNRKHREPASTSGLPNRSCTQVIFRFFDFIDEKEEAIKNALKVGAGFTGRITSLQSQSDTELIGFFDSIPSGLVSQRTYASQDSLLDEVGCSFLPRAIFRYLQERKQFFSCSPSLLIKGFSRSGGGMQSFPSQERLFRGMLSHVASKTMMAGMLSPLFVIWFLAGLGGAVGEIGDGTTEPGTVNVGALFTFNSTIGRAAMVGIELAIEDVNADSTILAGTRLNVIAQDTNCSGFVGTIEALQLMEKKVVAVVGPQSSGIGHVISHVVTELHVPLLSFAATDPTLSPLEHPYFIRTTHSDHFQMNAIADLVEHFGWREVTAIFVDDDYGRGGVIALGDALAEKRSRISYKAGFPPNAGPTAISDLLVRVNLMESRVFVVHVNPDTGMNVFSLAKNMGMMATGYVWIATDWLASTLDSVVQPDPSAMSLLQGAIVLRHHTPDSAPKRRFTARWNAMLRAGNASSGLNSYGLYAYDSLWAVARAIDRFLSAGNTINFSADPRLHEANGSTLHLSTLRIFDGGESLLRQLLLTNFTGLTGQIEFDSERNLIGPSYDILNIGGGPRLIGYWSNYSGLSVTAPEILHRQPPNGSTTRQQQLFGVVWPGETTAQPRGWVFPNDGKPLRIGVPNRASFREFVTNNSNSDDLGGFCIDVFNAAIKLLPYPVPCSFVLIGDGSKNPNYDEIVNMVARNELDAAVGDIAIVRNRIKIVDFTQPYTESGLVIVTRVRGSSSSAWAFLRPFTLEMWCATGAFFLLVGAAVWILEHRENPEFRGTPKQQIATMFWFSFSTMFFVHRENTVSTLGRFLLIVWLFVVLIINSSYTASLTSILTVQQLSSGITGLDSLLSTSDPIGYQEGKFARNYMIEELNIPESRLKPLNSPEEYAKALELGPKAGGVAAIVDEIPFVEILLSAYCQFRIVGPAFTKNGWGFAFQRDSPLAVDLSTAILTLSENGDLQRIHDKWLSRSECSSQDTDIEASRLSLSSFWGLFLLCGIVCLLALVGYIIKTCCQYSKFSSTEADKSEENVEVSTNQKDPKFGKLKSFKNLMHFVDTKEEEIDEVIKRRLSDKQQQQGACTSDDGPSIVHQRQ</sequence>
<dbReference type="Gene3D" id="3.40.50.2300">
    <property type="match status" value="4"/>
</dbReference>
<evidence type="ECO:0000256" key="4">
    <source>
        <dbReference type="ARBA" id="ARBA00022692"/>
    </source>
</evidence>
<feature type="transmembrane region" description="Helical" evidence="14">
    <location>
        <begin position="1819"/>
        <end position="1839"/>
    </location>
</feature>
<dbReference type="GO" id="GO:0009611">
    <property type="term" value="P:response to wounding"/>
    <property type="evidence" value="ECO:0007669"/>
    <property type="project" value="UniProtKB-ARBA"/>
</dbReference>
<keyword evidence="10" id="KW-0325">Glycoprotein</keyword>
<dbReference type="PRINTS" id="PR01176">
    <property type="entry name" value="GABABRECEPTR"/>
</dbReference>
<evidence type="ECO:0000256" key="2">
    <source>
        <dbReference type="ARBA" id="ARBA00008685"/>
    </source>
</evidence>
<keyword evidence="8 14" id="KW-0472">Membrane</keyword>
<dbReference type="SMART" id="SM00079">
    <property type="entry name" value="PBPe"/>
    <property type="match status" value="2"/>
</dbReference>
<dbReference type="SUPFAM" id="SSF53822">
    <property type="entry name" value="Periplasmic binding protein-like I"/>
    <property type="match status" value="2"/>
</dbReference>
<keyword evidence="5" id="KW-0732">Signal</keyword>
<dbReference type="SUPFAM" id="SSF53850">
    <property type="entry name" value="Periplasmic binding protein-like II"/>
    <property type="match status" value="2"/>
</dbReference>
<accession>A0A9E7FUQ4</accession>
<dbReference type="InterPro" id="IPR015683">
    <property type="entry name" value="Ionotropic_Glu_rcpt"/>
</dbReference>
<dbReference type="Pfam" id="PF00060">
    <property type="entry name" value="Lig_chan"/>
    <property type="match status" value="2"/>
</dbReference>
<feature type="domain" description="Ionotropic glutamate receptor C-terminal" evidence="15">
    <location>
        <begin position="1458"/>
        <end position="1799"/>
    </location>
</feature>